<dbReference type="Proteomes" id="UP000199691">
    <property type="component" value="Unassembled WGS sequence"/>
</dbReference>
<protein>
    <submittedName>
        <fullName evidence="1">Uncharacterized protein</fullName>
    </submittedName>
</protein>
<evidence type="ECO:0000313" key="1">
    <source>
        <dbReference type="EMBL" id="SDO71900.1"/>
    </source>
</evidence>
<dbReference type="EMBL" id="FNIX01000003">
    <property type="protein sequence ID" value="SDO71900.1"/>
    <property type="molecule type" value="Genomic_DNA"/>
</dbReference>
<accession>A0A1H0LVF9</accession>
<organism evidence="1 2">
    <name type="scientific">Lentzea jiangxiensis</name>
    <dbReference type="NCBI Taxonomy" id="641025"/>
    <lineage>
        <taxon>Bacteria</taxon>
        <taxon>Bacillati</taxon>
        <taxon>Actinomycetota</taxon>
        <taxon>Actinomycetes</taxon>
        <taxon>Pseudonocardiales</taxon>
        <taxon>Pseudonocardiaceae</taxon>
        <taxon>Lentzea</taxon>
    </lineage>
</organism>
<proteinExistence type="predicted"/>
<keyword evidence="2" id="KW-1185">Reference proteome</keyword>
<reference evidence="2" key="1">
    <citation type="submission" date="2016-10" db="EMBL/GenBank/DDBJ databases">
        <authorList>
            <person name="Varghese N."/>
            <person name="Submissions S."/>
        </authorList>
    </citation>
    <scope>NUCLEOTIDE SEQUENCE [LARGE SCALE GENOMIC DNA]</scope>
    <source>
        <strain evidence="2">CGMCC 4.6609</strain>
    </source>
</reference>
<sequence length="52" mass="6014">MASTEKATRIRIRIRESDEPMQWCAPKPKERCVAFSRTSNYDVQLSGRDAVK</sequence>
<name>A0A1H0LVF9_9PSEU</name>
<evidence type="ECO:0000313" key="2">
    <source>
        <dbReference type="Proteomes" id="UP000199691"/>
    </source>
</evidence>
<dbReference type="AlphaFoldDB" id="A0A1H0LVF9"/>
<gene>
    <name evidence="1" type="ORF">SAMN05421507_103461</name>
</gene>